<dbReference type="GO" id="GO:0016491">
    <property type="term" value="F:oxidoreductase activity"/>
    <property type="evidence" value="ECO:0007669"/>
    <property type="project" value="InterPro"/>
</dbReference>
<evidence type="ECO:0000313" key="2">
    <source>
        <dbReference type="Proteomes" id="UP000294114"/>
    </source>
</evidence>
<gene>
    <name evidence="1" type="ORF">EV384_5202</name>
</gene>
<organism evidence="1 2">
    <name type="scientific">Micromonospora kangleipakensis</name>
    <dbReference type="NCBI Taxonomy" id="1077942"/>
    <lineage>
        <taxon>Bacteria</taxon>
        <taxon>Bacillati</taxon>
        <taxon>Actinomycetota</taxon>
        <taxon>Actinomycetes</taxon>
        <taxon>Micromonosporales</taxon>
        <taxon>Micromonosporaceae</taxon>
        <taxon>Micromonospora</taxon>
    </lineage>
</organism>
<dbReference type="RefSeq" id="WP_242624291.1">
    <property type="nucleotide sequence ID" value="NZ_SHLD01000001.1"/>
</dbReference>
<dbReference type="Proteomes" id="UP000294114">
    <property type="component" value="Unassembled WGS sequence"/>
</dbReference>
<dbReference type="Pfam" id="PF04075">
    <property type="entry name" value="F420H2_quin_red"/>
    <property type="match status" value="1"/>
</dbReference>
<reference evidence="1 2" key="1">
    <citation type="submission" date="2019-02" db="EMBL/GenBank/DDBJ databases">
        <title>Sequencing the genomes of 1000 actinobacteria strains.</title>
        <authorList>
            <person name="Klenk H.-P."/>
        </authorList>
    </citation>
    <scope>NUCLEOTIDE SEQUENCE [LARGE SCALE GENOMIC DNA]</scope>
    <source>
        <strain evidence="1 2">DSM 45612</strain>
    </source>
</reference>
<dbReference type="AlphaFoldDB" id="A0A4Q8BF07"/>
<protein>
    <submittedName>
        <fullName evidence="1">Uncharacterized protein DUF385</fullName>
    </submittedName>
</protein>
<comment type="caution">
    <text evidence="1">The sequence shown here is derived from an EMBL/GenBank/DDBJ whole genome shotgun (WGS) entry which is preliminary data.</text>
</comment>
<dbReference type="InterPro" id="IPR004378">
    <property type="entry name" value="F420H2_quin_Rdtase"/>
</dbReference>
<name>A0A4Q8BF07_9ACTN</name>
<proteinExistence type="predicted"/>
<dbReference type="Gene3D" id="2.30.110.10">
    <property type="entry name" value="Electron Transport, Fmn-binding Protein, Chain A"/>
    <property type="match status" value="1"/>
</dbReference>
<dbReference type="InterPro" id="IPR012349">
    <property type="entry name" value="Split_barrel_FMN-bd"/>
</dbReference>
<accession>A0A4Q8BF07</accession>
<evidence type="ECO:0000313" key="1">
    <source>
        <dbReference type="EMBL" id="RZU76540.1"/>
    </source>
</evidence>
<dbReference type="EMBL" id="SHLD01000001">
    <property type="protein sequence ID" value="RZU76540.1"/>
    <property type="molecule type" value="Genomic_DNA"/>
</dbReference>
<keyword evidence="2" id="KW-1185">Reference proteome</keyword>
<sequence>MPATGDPHRAGIWRRHARWMYRGGRPNALARLLNGLSARQYAAGLAPGHWVTLEVPGRRTGRVVSVPLVVADHDGGRYLVAMLGERANWVANVRAAGGRAVLRHGRREPVRLVEVAVADRPPILRRHLALAPGARPHVPVDRHAPPADFARVAAGFPVFRILPDTPSGAGRAD</sequence>